<name>A0A229X7T4_9EURO</name>
<organism evidence="2 3">
    <name type="scientific">Aspergillus turcosus</name>
    <dbReference type="NCBI Taxonomy" id="1245748"/>
    <lineage>
        <taxon>Eukaryota</taxon>
        <taxon>Fungi</taxon>
        <taxon>Dikarya</taxon>
        <taxon>Ascomycota</taxon>
        <taxon>Pezizomycotina</taxon>
        <taxon>Eurotiomycetes</taxon>
        <taxon>Eurotiomycetidae</taxon>
        <taxon>Eurotiales</taxon>
        <taxon>Aspergillaceae</taxon>
        <taxon>Aspergillus</taxon>
        <taxon>Aspergillus subgen. Fumigati</taxon>
    </lineage>
</organism>
<accession>A0A229X7T4</accession>
<protein>
    <submittedName>
        <fullName evidence="2">Uncharacterized protein</fullName>
    </submittedName>
</protein>
<dbReference type="AlphaFoldDB" id="A0A229X7T4"/>
<sequence>MAWRFLSAIFVGPFSCVLPQVRKNPPSEAHQTPVRTRISGRDLDLLLKETDPQRGARTYLHVVNEVPAKYNSNNYETIYHLSCQSLQIKEDRVQNADSDESEGYEILQTELLESRVGWNLLEPWLNIQPEPGLSSSERRERIISEIRRSYFKEYHKLCPATRQGPDKDILNWFTRRLMQLDSIGIRREGEADVLQ</sequence>
<evidence type="ECO:0000313" key="2">
    <source>
        <dbReference type="EMBL" id="RLL97571.1"/>
    </source>
</evidence>
<evidence type="ECO:0000313" key="3">
    <source>
        <dbReference type="Proteomes" id="UP000215289"/>
    </source>
</evidence>
<feature type="signal peptide" evidence="1">
    <location>
        <begin position="1"/>
        <end position="19"/>
    </location>
</feature>
<reference evidence="2 3" key="1">
    <citation type="submission" date="2018-08" db="EMBL/GenBank/DDBJ databases">
        <title>Draft genome sequences of two Aspergillus turcosus clinical strains isolated from bronchoalveolar lavage fluid: one azole-susceptible and the other azole-resistant.</title>
        <authorList>
            <person name="Parent-Michaud M."/>
            <person name="Dufresne P.J."/>
            <person name="Fournier E."/>
            <person name="Martineau C."/>
            <person name="Moreira S."/>
            <person name="Perkins V."/>
            <person name="De Repentigny L."/>
            <person name="Dufresne S.F."/>
        </authorList>
    </citation>
    <scope>NUCLEOTIDE SEQUENCE [LARGE SCALE GENOMIC DNA]</scope>
    <source>
        <strain evidence="2">HMR AF 1038</strain>
    </source>
</reference>
<evidence type="ECO:0000256" key="1">
    <source>
        <dbReference type="SAM" id="SignalP"/>
    </source>
</evidence>
<proteinExistence type="predicted"/>
<keyword evidence="3" id="KW-1185">Reference proteome</keyword>
<gene>
    <name evidence="2" type="ORF">CFD26_107018</name>
</gene>
<dbReference type="Proteomes" id="UP000215289">
    <property type="component" value="Unassembled WGS sequence"/>
</dbReference>
<comment type="caution">
    <text evidence="2">The sequence shown here is derived from an EMBL/GenBank/DDBJ whole genome shotgun (WGS) entry which is preliminary data.</text>
</comment>
<feature type="chain" id="PRO_5011911708" evidence="1">
    <location>
        <begin position="20"/>
        <end position="195"/>
    </location>
</feature>
<dbReference type="EMBL" id="NIDN02000074">
    <property type="protein sequence ID" value="RLL97571.1"/>
    <property type="molecule type" value="Genomic_DNA"/>
</dbReference>
<keyword evidence="1" id="KW-0732">Signal</keyword>